<proteinExistence type="predicted"/>
<accession>A0AAV8RQP4</accession>
<keyword evidence="3" id="KW-1185">Reference proteome</keyword>
<evidence type="ECO:0000256" key="1">
    <source>
        <dbReference type="SAM" id="MobiDB-lite"/>
    </source>
</evidence>
<feature type="compositionally biased region" description="Acidic residues" evidence="1">
    <location>
        <begin position="1"/>
        <end position="16"/>
    </location>
</feature>
<dbReference type="AlphaFoldDB" id="A0AAV8RQP4"/>
<comment type="caution">
    <text evidence="2">The sequence shown here is derived from an EMBL/GenBank/DDBJ whole genome shotgun (WGS) entry which is preliminary data.</text>
</comment>
<feature type="region of interest" description="Disordered" evidence="1">
    <location>
        <begin position="1"/>
        <end position="44"/>
    </location>
</feature>
<organism evidence="2 3">
    <name type="scientific">Ensete ventricosum</name>
    <name type="common">Abyssinian banana</name>
    <name type="synonym">Musa ensete</name>
    <dbReference type="NCBI Taxonomy" id="4639"/>
    <lineage>
        <taxon>Eukaryota</taxon>
        <taxon>Viridiplantae</taxon>
        <taxon>Streptophyta</taxon>
        <taxon>Embryophyta</taxon>
        <taxon>Tracheophyta</taxon>
        <taxon>Spermatophyta</taxon>
        <taxon>Magnoliopsida</taxon>
        <taxon>Liliopsida</taxon>
        <taxon>Zingiberales</taxon>
        <taxon>Musaceae</taxon>
        <taxon>Ensete</taxon>
    </lineage>
</organism>
<evidence type="ECO:0000313" key="2">
    <source>
        <dbReference type="EMBL" id="KAJ8511257.1"/>
    </source>
</evidence>
<name>A0AAV8RQP4_ENSVE</name>
<reference evidence="2 3" key="1">
    <citation type="submission" date="2022-12" db="EMBL/GenBank/DDBJ databases">
        <title>Chromosome-scale assembly of the Ensete ventricosum genome.</title>
        <authorList>
            <person name="Dussert Y."/>
            <person name="Stocks J."/>
            <person name="Wendawek A."/>
            <person name="Woldeyes F."/>
            <person name="Nichols R.A."/>
            <person name="Borrell J.S."/>
        </authorList>
    </citation>
    <scope>NUCLEOTIDE SEQUENCE [LARGE SCALE GENOMIC DNA]</scope>
    <source>
        <strain evidence="3">cv. Maze</strain>
        <tissue evidence="2">Seeds</tissue>
    </source>
</reference>
<sequence>MFVGQEGEEMGSEADAEGNKQQKQQQKRKGASFLRSGIGDRSAGGRIFLGCLSPFWRSIAGRVHRLARKEKTRSSWSKDRTISNF</sequence>
<evidence type="ECO:0000313" key="3">
    <source>
        <dbReference type="Proteomes" id="UP001222027"/>
    </source>
</evidence>
<dbReference type="EMBL" id="JAQQAF010000001">
    <property type="protein sequence ID" value="KAJ8511257.1"/>
    <property type="molecule type" value="Genomic_DNA"/>
</dbReference>
<protein>
    <submittedName>
        <fullName evidence="2">Uncharacterized protein</fullName>
    </submittedName>
</protein>
<gene>
    <name evidence="2" type="ORF">OPV22_001691</name>
</gene>
<dbReference type="Proteomes" id="UP001222027">
    <property type="component" value="Unassembled WGS sequence"/>
</dbReference>